<dbReference type="GO" id="GO:0019168">
    <property type="term" value="F:2-polyprenylphenol 6-hydroxylase activity"/>
    <property type="evidence" value="ECO:0007669"/>
    <property type="project" value="TreeGrafter"/>
</dbReference>
<dbReference type="NCBIfam" id="NF004318">
    <property type="entry name" value="PRK05714.1"/>
    <property type="match status" value="1"/>
</dbReference>
<feature type="domain" description="FAD-binding" evidence="9">
    <location>
        <begin position="22"/>
        <end position="367"/>
    </location>
</feature>
<dbReference type="PATRIC" id="fig|264451.4.peg.3512"/>
<comment type="caution">
    <text evidence="10">The sequence shown here is derived from an EMBL/GenBank/DDBJ whole genome shotgun (WGS) entry which is preliminary data.</text>
</comment>
<sequence>MTHFKHTASAASENGLTMETRADVLIVGAGMVGSALALALQGSGLDVLVVDGGPLSVKPFDQHSAFEPRVSALSTASQRILQRLGVWEGIAARRISPYAHMQVWDGSGTGQIHFSASSVHADVLGHIVENRVVQDALLDRLHESDIGLLANARLEQMRHSGDDWLLTMADGRQLRAPLVVAADGANSAVRRLTETPTREWDYLHHAIVTSVRTADSHRKTAWQRFTDDGPLAFLPLEREGEHWCSIVWSVTPAEAERLMVLEDDLFCRELEQAFEGRLGQVVSADERVCVPLRQRHAKRYVARGLALIGDAAHTIHPLAGQGVNLGFLDAAVLAQVLTHAAGRGERWSDLRVLGRYERRRMPHNLALMAAMEGFERLFQANQLPLRWLRNTGLKMVNRMPEAKALFVREALGLSGDLPELARLEPATTL</sequence>
<organism evidence="10 11">
    <name type="scientific">Pseudomonas syringae pv. cerasicola</name>
    <dbReference type="NCBI Taxonomy" id="264451"/>
    <lineage>
        <taxon>Bacteria</taxon>
        <taxon>Pseudomonadati</taxon>
        <taxon>Pseudomonadota</taxon>
        <taxon>Gammaproteobacteria</taxon>
        <taxon>Pseudomonadales</taxon>
        <taxon>Pseudomonadaceae</taxon>
        <taxon>Pseudomonas</taxon>
        <taxon>Pseudomonas syringae</taxon>
    </lineage>
</organism>
<dbReference type="InterPro" id="IPR002938">
    <property type="entry name" value="FAD-bd"/>
</dbReference>
<evidence type="ECO:0000313" key="11">
    <source>
        <dbReference type="Proteomes" id="UP000050356"/>
    </source>
</evidence>
<comment type="cofactor">
    <cofactor evidence="1">
        <name>FAD</name>
        <dbReference type="ChEBI" id="CHEBI:57692"/>
    </cofactor>
</comment>
<evidence type="ECO:0000256" key="2">
    <source>
        <dbReference type="ARBA" id="ARBA00004749"/>
    </source>
</evidence>
<keyword evidence="5" id="KW-0274">FAD</keyword>
<keyword evidence="4" id="KW-0285">Flavoprotein</keyword>
<dbReference type="PANTHER" id="PTHR43876:SF7">
    <property type="entry name" value="UBIQUINONE BIOSYNTHESIS MONOOXYGENASE COQ6, MITOCHONDRIAL"/>
    <property type="match status" value="1"/>
</dbReference>
<dbReference type="GO" id="GO:0110142">
    <property type="term" value="C:ubiquinone biosynthesis complex"/>
    <property type="evidence" value="ECO:0007669"/>
    <property type="project" value="UniProtKB-ARBA"/>
</dbReference>
<dbReference type="PRINTS" id="PR00420">
    <property type="entry name" value="RNGMNOXGNASE"/>
</dbReference>
<evidence type="ECO:0000256" key="5">
    <source>
        <dbReference type="ARBA" id="ARBA00022827"/>
    </source>
</evidence>
<evidence type="ECO:0000256" key="4">
    <source>
        <dbReference type="ARBA" id="ARBA00022630"/>
    </source>
</evidence>
<dbReference type="InterPro" id="IPR051205">
    <property type="entry name" value="UbiH/COQ6_monooxygenase"/>
</dbReference>
<evidence type="ECO:0000256" key="8">
    <source>
        <dbReference type="ARBA" id="ARBA00065734"/>
    </source>
</evidence>
<dbReference type="AlphaFoldDB" id="A0A0P9LQ07"/>
<evidence type="ECO:0000256" key="6">
    <source>
        <dbReference type="ARBA" id="ARBA00023002"/>
    </source>
</evidence>
<proteinExistence type="inferred from homology"/>
<dbReference type="Gene3D" id="3.50.50.60">
    <property type="entry name" value="FAD/NAD(P)-binding domain"/>
    <property type="match status" value="2"/>
</dbReference>
<dbReference type="GO" id="GO:0071949">
    <property type="term" value="F:FAD binding"/>
    <property type="evidence" value="ECO:0007669"/>
    <property type="project" value="InterPro"/>
</dbReference>
<evidence type="ECO:0000259" key="9">
    <source>
        <dbReference type="Pfam" id="PF01494"/>
    </source>
</evidence>
<dbReference type="Proteomes" id="UP000050356">
    <property type="component" value="Unassembled WGS sequence"/>
</dbReference>
<reference evidence="10 11" key="1">
    <citation type="submission" date="2015-09" db="EMBL/GenBank/DDBJ databases">
        <title>Genome announcement of multiple Pseudomonas syringae strains.</title>
        <authorList>
            <person name="Thakur S."/>
            <person name="Wang P.W."/>
            <person name="Gong Y."/>
            <person name="Weir B.S."/>
            <person name="Guttman D.S."/>
        </authorList>
    </citation>
    <scope>NUCLEOTIDE SEQUENCE [LARGE SCALE GENOMIC DNA]</scope>
    <source>
        <strain evidence="10 11">ICMP17524</strain>
    </source>
</reference>
<dbReference type="FunFam" id="3.50.50.60:FF:000021">
    <property type="entry name" value="Ubiquinone biosynthesis monooxygenase COQ6"/>
    <property type="match status" value="1"/>
</dbReference>
<dbReference type="InterPro" id="IPR036188">
    <property type="entry name" value="FAD/NAD-bd_sf"/>
</dbReference>
<dbReference type="PANTHER" id="PTHR43876">
    <property type="entry name" value="UBIQUINONE BIOSYNTHESIS MONOOXYGENASE COQ6, MITOCHONDRIAL"/>
    <property type="match status" value="1"/>
</dbReference>
<gene>
    <name evidence="10" type="ORF">ALO50_100085</name>
</gene>
<dbReference type="GO" id="GO:0006744">
    <property type="term" value="P:ubiquinone biosynthetic process"/>
    <property type="evidence" value="ECO:0007669"/>
    <property type="project" value="UniProtKB-UniPathway"/>
</dbReference>
<evidence type="ECO:0000313" key="10">
    <source>
        <dbReference type="EMBL" id="KPW80323.1"/>
    </source>
</evidence>
<evidence type="ECO:0000256" key="1">
    <source>
        <dbReference type="ARBA" id="ARBA00001974"/>
    </source>
</evidence>
<comment type="similarity">
    <text evidence="3">Belongs to the UbiH/COQ6 family.</text>
</comment>
<dbReference type="Pfam" id="PF01494">
    <property type="entry name" value="FAD_binding_3"/>
    <property type="match status" value="1"/>
</dbReference>
<evidence type="ECO:0000256" key="7">
    <source>
        <dbReference type="ARBA" id="ARBA00023033"/>
    </source>
</evidence>
<evidence type="ECO:0000256" key="3">
    <source>
        <dbReference type="ARBA" id="ARBA00005349"/>
    </source>
</evidence>
<keyword evidence="6" id="KW-0560">Oxidoreductase</keyword>
<dbReference type="NCBIfam" id="TIGR01988">
    <property type="entry name" value="Ubi-OHases"/>
    <property type="match status" value="1"/>
</dbReference>
<dbReference type="PROSITE" id="PS01304">
    <property type="entry name" value="UBIH"/>
    <property type="match status" value="1"/>
</dbReference>
<dbReference type="InterPro" id="IPR010971">
    <property type="entry name" value="UbiH/COQ6"/>
</dbReference>
<dbReference type="EMBL" id="LJQA01000892">
    <property type="protein sequence ID" value="KPW80323.1"/>
    <property type="molecule type" value="Genomic_DNA"/>
</dbReference>
<comment type="subunit">
    <text evidence="8">Component of the Ubi complex metabolon, which regroups five ubiquinone biosynthesis proteins (UbiE, UbiF, UbiG, UbiH and UbiI) and two accessory factors (UbiK and the lipid-binding protein UbiJ).</text>
</comment>
<keyword evidence="7" id="KW-0503">Monooxygenase</keyword>
<dbReference type="InterPro" id="IPR018168">
    <property type="entry name" value="Ubi_Hdrlase_CS"/>
</dbReference>
<comment type="pathway">
    <text evidence="2">Cofactor biosynthesis; ubiquinone biosynthesis.</text>
</comment>
<protein>
    <submittedName>
        <fullName evidence="10">2-octaprenyl-3-methyl-6-methoxy-1,4-benzoquinol hydroxylase</fullName>
    </submittedName>
</protein>
<dbReference type="UniPathway" id="UPA00232"/>
<dbReference type="SUPFAM" id="SSF51905">
    <property type="entry name" value="FAD/NAD(P)-binding domain"/>
    <property type="match status" value="1"/>
</dbReference>
<name>A0A0P9LQ07_PSESX</name>
<accession>A0A0P9LQ07</accession>